<dbReference type="InterPro" id="IPR057692">
    <property type="entry name" value="DUF7932"/>
</dbReference>
<comment type="caution">
    <text evidence="3">The sequence shown here is derived from an EMBL/GenBank/DDBJ whole genome shotgun (WGS) entry which is preliminary data.</text>
</comment>
<evidence type="ECO:0000256" key="1">
    <source>
        <dbReference type="SAM" id="MobiDB-lite"/>
    </source>
</evidence>
<feature type="domain" description="DUF7932" evidence="2">
    <location>
        <begin position="1047"/>
        <end position="1180"/>
    </location>
</feature>
<dbReference type="EMBL" id="CAJVPV010000524">
    <property type="protein sequence ID" value="CAG8461320.1"/>
    <property type="molecule type" value="Genomic_DNA"/>
</dbReference>
<proteinExistence type="predicted"/>
<protein>
    <submittedName>
        <fullName evidence="3">16739_t:CDS:1</fullName>
    </submittedName>
</protein>
<feature type="domain" description="DUF7932" evidence="2">
    <location>
        <begin position="654"/>
        <end position="781"/>
    </location>
</feature>
<organism evidence="3 4">
    <name type="scientific">Acaulospora morrowiae</name>
    <dbReference type="NCBI Taxonomy" id="94023"/>
    <lineage>
        <taxon>Eukaryota</taxon>
        <taxon>Fungi</taxon>
        <taxon>Fungi incertae sedis</taxon>
        <taxon>Mucoromycota</taxon>
        <taxon>Glomeromycotina</taxon>
        <taxon>Glomeromycetes</taxon>
        <taxon>Diversisporales</taxon>
        <taxon>Acaulosporaceae</taxon>
        <taxon>Acaulospora</taxon>
    </lineage>
</organism>
<feature type="region of interest" description="Disordered" evidence="1">
    <location>
        <begin position="171"/>
        <end position="241"/>
    </location>
</feature>
<accession>A0A9N8VNZ9</accession>
<evidence type="ECO:0000313" key="3">
    <source>
        <dbReference type="EMBL" id="CAG8461320.1"/>
    </source>
</evidence>
<dbReference type="Pfam" id="PF25560">
    <property type="entry name" value="DUF7932"/>
    <property type="match status" value="3"/>
</dbReference>
<dbReference type="OrthoDB" id="5319158at2759"/>
<evidence type="ECO:0000313" key="4">
    <source>
        <dbReference type="Proteomes" id="UP000789342"/>
    </source>
</evidence>
<feature type="domain" description="DUF7932" evidence="2">
    <location>
        <begin position="270"/>
        <end position="397"/>
    </location>
</feature>
<feature type="compositionally biased region" description="Gly residues" evidence="1">
    <location>
        <begin position="176"/>
        <end position="198"/>
    </location>
</feature>
<gene>
    <name evidence="3" type="ORF">AMORRO_LOCUS1410</name>
</gene>
<evidence type="ECO:0000259" key="2">
    <source>
        <dbReference type="Pfam" id="PF25560"/>
    </source>
</evidence>
<dbReference type="Proteomes" id="UP000789342">
    <property type="component" value="Unassembled WGS sequence"/>
</dbReference>
<sequence>MDVTYNASGEEGYDGTNGSSYYDTSSYHGRNGGNATAPGEGMKGGTIKIKLSSVNNPISPGHIHIQGSLDQPFGQSEQINEDIFLGANGLINLFAQGGRGGNGANGGKGQDGAKGTDGDDATTYSAGTDGTSGYDGGHAGSGSSGADGGSGGVINVIVPEEDSHLLLLLGTHNVEGGPGGSPGRNGQPGTGGRGGRGGNMKRWSETRRDSQGNTYSVTKTRAGGVDGADGRNGNYSNAHLKQGKQGMRGRFSFGVRIGGSVITYSNLFRLELVDFKHEAQNASGVIEPSGRVIIHSMKFKNSGGMPTPRHKDIRIALRPYSNMVANSTQINAPKPIQPNDTAISRDPLHVRINDVDTVSDGNPLQQSINVGFTATMTDIERPLQLTLQQQLHFVVQYPINVSEVIAIHVPGDKHTYELFWSVTNIGHCDLGRQSNCGRQIRAVLNKGETTNDQQPLELGEVNLLHAGESKQLAYRIQLDDTLGTGWQHFSVTLQIGKMDQPDSLKSIQRRRFLVKPATLQENDLLLCTYNNPCTNVPSSWNGNVDYKGEIDIRLSNPANATNMGEVLICGTMKYNNGCKIELDHQFSFRTDGHIYLSTGNRGGNVTVTVAEHESHLLLLLAHNFNDPLNALTNWKFKIVNETYNRIEEFDRPFKLELRDFVVHADNLDNIYEPSGRARIRNLRVCNVSQMPTPSNHEIRITLNPSDWIVPDDTSFTVPKSIPAGGEVVLQKSFEFSLCDDTETNHLTPLRIPDNIKFNAIMTAGNRILPSFSISKPIQIQYPIEIGEFVGFRHPGEDEIFSIFWCIKNLSRAKFGKNSELGRMVETSVFRIGSDENRRAVIYMKDLESFAPNEIISLKTKTKLERKNDKYTNTQFESHLRLGTPEFPETPRQIQLHRFLLSPFTLSPLRNTKHNPFNLILNLGEGRLTANGTQPNDHSQPGEIRIRMSAPNRPGNKPGDLTIEGTLKYTNGWKTEFNDRFSLEKTGQIYLIPSGNNNATAGTIDIESSVNDTHLLYLIHEATLVKCRDVLLRIQSSENEQHYRGLYKLELMDFECEPEDQSSIYEPGARIIVRNIIVKNTGQMPTPSIKDVKLSVIGTIEIISTEESIILPKSIGASHEVTLNSKRNNDKVLDFNIKSENKPSYGKPLEKKYTVNLRAIMGGIERQIISFKRPKELDIKYPIQICPKAGVRDFATDDETMVIWVLNNISQISFGAESDCKRLVKVGVTLDEVEPPNSLRFFRANMEDKESKDTPSNYYEQEISLFQANQEVTMFCTLIPNNDAIGSEDDSQVLITAKLSIALKLGSIKNPAKVQDIEIRKHEMIVSPKYEVNRKADLLIVINRDTRKEEHDAWRELCKETKLRSSVWDLSRMGHLDLFTSYSDSSLKSTRKSRQEYTDSTIVEDQVSRNDQDALEIEIAENSRLSRHEASDTLVEEIDESFLAADFREKTIVILNNLFEDITSISNLKTRDKTLVRTLDYVDPNQIYKAFRNYGIKFYIVGTDIDKRVLEEYFIPKKDINSFLETPEPKIKNYIKYKKGFEPNDQAKEGVEGEGFECIKTHLRPIFRFMSSTDSYTKNKVSKLSKSLQTLYPERRHLVIVMNGEKRKEDKIFVCRTVDRTERHLGYLNLTEDGIHDPKTIISNENKIGLLSCITFSRRLNKLKELISDSTPGTDSSLLESLQKLLEVDLIMELIGLCKINEKKGLTTKPLSVANLKFFKEFCDFVVHLLKETKTMENKYSGWALGVMANLKITLYCGRRWTDFFKSNKNLRIRILERIVESEYQKVFEKVNNHVPSITVKSQSQILAREIKKREQGIKQEWSRVNNKKDGKFNFAVNKTIGFLSGIDTLKNDWNILNDNTEIVVTDKDYRKLESDYTKKISIIQEKIVAFRSFGNRLAQQKS</sequence>
<feature type="compositionally biased region" description="Gly residues" evidence="1">
    <location>
        <begin position="102"/>
        <end position="112"/>
    </location>
</feature>
<feature type="compositionally biased region" description="Gly residues" evidence="1">
    <location>
        <begin position="133"/>
        <end position="147"/>
    </location>
</feature>
<name>A0A9N8VNZ9_9GLOM</name>
<feature type="region of interest" description="Disordered" evidence="1">
    <location>
        <begin position="102"/>
        <end position="147"/>
    </location>
</feature>
<keyword evidence="4" id="KW-1185">Reference proteome</keyword>
<reference evidence="3" key="1">
    <citation type="submission" date="2021-06" db="EMBL/GenBank/DDBJ databases">
        <authorList>
            <person name="Kallberg Y."/>
            <person name="Tangrot J."/>
            <person name="Rosling A."/>
        </authorList>
    </citation>
    <scope>NUCLEOTIDE SEQUENCE</scope>
    <source>
        <strain evidence="3">CL551</strain>
    </source>
</reference>